<reference evidence="7 8" key="1">
    <citation type="submission" date="2020-07" db="EMBL/GenBank/DDBJ databases">
        <title>Genomic Encyclopedia of Type Strains, Phase IV (KMG-V): Genome sequencing to study the core and pangenomes of soil and plant-associated prokaryotes.</title>
        <authorList>
            <person name="Whitman W."/>
        </authorList>
    </citation>
    <scope>NUCLEOTIDE SEQUENCE [LARGE SCALE GENOMIC DNA]</scope>
    <source>
        <strain evidence="7 8">M8UP22</strain>
    </source>
</reference>
<dbReference type="PANTHER" id="PTHR43859:SF4">
    <property type="entry name" value="BUTANOATE--COA LIGASE AAE1-RELATED"/>
    <property type="match status" value="1"/>
</dbReference>
<evidence type="ECO:0000313" key="8">
    <source>
        <dbReference type="Proteomes" id="UP000564385"/>
    </source>
</evidence>
<dbReference type="Pfam" id="PF00501">
    <property type="entry name" value="AMP-binding"/>
    <property type="match status" value="1"/>
</dbReference>
<keyword evidence="2 7" id="KW-0436">Ligase</keyword>
<dbReference type="InterPro" id="IPR042099">
    <property type="entry name" value="ANL_N_sf"/>
</dbReference>
<dbReference type="Pfam" id="PF13193">
    <property type="entry name" value="AMP-binding_C"/>
    <property type="match status" value="1"/>
</dbReference>
<dbReference type="PANTHER" id="PTHR43859">
    <property type="entry name" value="ACYL-ACTIVATING ENZYME"/>
    <property type="match status" value="1"/>
</dbReference>
<name>A0A852VPB8_9BACT</name>
<dbReference type="EMBL" id="JACCCU010000004">
    <property type="protein sequence ID" value="NYF92264.1"/>
    <property type="molecule type" value="Genomic_DNA"/>
</dbReference>
<evidence type="ECO:0000259" key="5">
    <source>
        <dbReference type="Pfam" id="PF00501"/>
    </source>
</evidence>
<dbReference type="SUPFAM" id="SSF56801">
    <property type="entry name" value="Acetyl-CoA synthetase-like"/>
    <property type="match status" value="1"/>
</dbReference>
<comment type="caution">
    <text evidence="7">The sequence shown here is derived from an EMBL/GenBank/DDBJ whole genome shotgun (WGS) entry which is preliminary data.</text>
</comment>
<dbReference type="Proteomes" id="UP000564385">
    <property type="component" value="Unassembled WGS sequence"/>
</dbReference>
<feature type="domain" description="AMP-binding enzyme C-terminal" evidence="6">
    <location>
        <begin position="350"/>
        <end position="426"/>
    </location>
</feature>
<dbReference type="EC" id="6.2.1.-" evidence="7"/>
<evidence type="ECO:0000256" key="2">
    <source>
        <dbReference type="ARBA" id="ARBA00022598"/>
    </source>
</evidence>
<evidence type="ECO:0000259" key="6">
    <source>
        <dbReference type="Pfam" id="PF13193"/>
    </source>
</evidence>
<dbReference type="GO" id="GO:0006631">
    <property type="term" value="P:fatty acid metabolic process"/>
    <property type="evidence" value="ECO:0007669"/>
    <property type="project" value="UniProtKB-KW"/>
</dbReference>
<comment type="similarity">
    <text evidence="1">Belongs to the ATP-dependent AMP-binding enzyme family.</text>
</comment>
<dbReference type="FunFam" id="3.30.300.30:FF:000008">
    <property type="entry name" value="2,3-dihydroxybenzoate-AMP ligase"/>
    <property type="match status" value="1"/>
</dbReference>
<sequence length="446" mass="49339">MPLNVRLHRSELEVILKHSQPRLVFYEQDFSPTIELLRTAIPACRFIPIDEDLDDRPSLVTLMALEPVPLPNLMSLDETSIAELFYTSGSTGRPKGVMLSHRSLYLHALALAGCLDHSDNQVILHTIPLFHANGWGFPHFATMCGFKHVMVRRFDPLAVFGLMEEEQASFTILVPTMAATLVACPERTKFDLSSLKHIIIGGAAASPELVAQLEALFPGCAIMGGYGLTETSPVVSIARQKSAMTFPDDERRRQFAASAGWPSLGVEVRIIDNAGTDVPQDSTSVGEIVVRGDNIMDGYFLEPDLTQDAIVDGWLRTGDMAVWNEERCVKVVDRKKDVIISGGENIASIELEHVIQAHPDVVECAVVAAPDPRWGEVPVAIVVTRNNSTITEEQLLEWAGKQVAKFKLPKQFVLQKEPLPKGGTGKILKYQLREQFWNGKEKRIQG</sequence>
<keyword evidence="4" id="KW-0443">Lipid metabolism</keyword>
<protein>
    <submittedName>
        <fullName evidence="7">Fatty-acyl-CoA synthase</fullName>
        <ecNumber evidence="7">6.2.1.-</ecNumber>
    </submittedName>
</protein>
<feature type="domain" description="AMP-dependent synthetase/ligase" evidence="5">
    <location>
        <begin position="1"/>
        <end position="300"/>
    </location>
</feature>
<dbReference type="InterPro" id="IPR025110">
    <property type="entry name" value="AMP-bd_C"/>
</dbReference>
<dbReference type="GO" id="GO:0016874">
    <property type="term" value="F:ligase activity"/>
    <property type="evidence" value="ECO:0007669"/>
    <property type="project" value="UniProtKB-KW"/>
</dbReference>
<evidence type="ECO:0000256" key="4">
    <source>
        <dbReference type="ARBA" id="ARBA00023098"/>
    </source>
</evidence>
<accession>A0A852VPB8</accession>
<dbReference type="Gene3D" id="3.30.300.30">
    <property type="match status" value="1"/>
</dbReference>
<dbReference type="InterPro" id="IPR045851">
    <property type="entry name" value="AMP-bd_C_sf"/>
</dbReference>
<dbReference type="AlphaFoldDB" id="A0A852VPB8"/>
<dbReference type="Gene3D" id="3.40.50.12780">
    <property type="entry name" value="N-terminal domain of ligase-like"/>
    <property type="match status" value="1"/>
</dbReference>
<evidence type="ECO:0000256" key="1">
    <source>
        <dbReference type="ARBA" id="ARBA00006432"/>
    </source>
</evidence>
<keyword evidence="3" id="KW-0276">Fatty acid metabolism</keyword>
<evidence type="ECO:0000256" key="3">
    <source>
        <dbReference type="ARBA" id="ARBA00022832"/>
    </source>
</evidence>
<dbReference type="PROSITE" id="PS00455">
    <property type="entry name" value="AMP_BINDING"/>
    <property type="match status" value="1"/>
</dbReference>
<dbReference type="InterPro" id="IPR000873">
    <property type="entry name" value="AMP-dep_synth/lig_dom"/>
</dbReference>
<dbReference type="InterPro" id="IPR020845">
    <property type="entry name" value="AMP-binding_CS"/>
</dbReference>
<organism evidence="7 8">
    <name type="scientific">Tunturiibacter lichenicola</name>
    <dbReference type="NCBI Taxonomy" id="2051959"/>
    <lineage>
        <taxon>Bacteria</taxon>
        <taxon>Pseudomonadati</taxon>
        <taxon>Acidobacteriota</taxon>
        <taxon>Terriglobia</taxon>
        <taxon>Terriglobales</taxon>
        <taxon>Acidobacteriaceae</taxon>
        <taxon>Tunturiibacter</taxon>
    </lineage>
</organism>
<evidence type="ECO:0000313" key="7">
    <source>
        <dbReference type="EMBL" id="NYF92264.1"/>
    </source>
</evidence>
<proteinExistence type="inferred from homology"/>
<gene>
    <name evidence="7" type="ORF">HDF08_004387</name>
</gene>